<dbReference type="GO" id="GO:0006281">
    <property type="term" value="P:DNA repair"/>
    <property type="evidence" value="ECO:0007669"/>
    <property type="project" value="UniProtKB-UniRule"/>
</dbReference>
<evidence type="ECO:0000313" key="9">
    <source>
        <dbReference type="Proteomes" id="UP000177932"/>
    </source>
</evidence>
<dbReference type="GO" id="GO:0009379">
    <property type="term" value="C:Holliday junction helicase complex"/>
    <property type="evidence" value="ECO:0007669"/>
    <property type="project" value="InterPro"/>
</dbReference>
<keyword evidence="8" id="KW-0067">ATP-binding</keyword>
<comment type="domain">
    <text evidence="6">Has three domains with a flexible linker between the domains II and III and assumes an 'L' shape. Domain III is highly mobile and contacts RuvB.</text>
</comment>
<feature type="domain" description="Helix-hairpin-helix DNA-binding motif class 1" evidence="7">
    <location>
        <begin position="72"/>
        <end position="91"/>
    </location>
</feature>
<keyword evidence="1 6" id="KW-0963">Cytoplasm</keyword>
<dbReference type="InterPro" id="IPR003583">
    <property type="entry name" value="Hlx-hairpin-Hlx_DNA-bd_motif"/>
</dbReference>
<dbReference type="InterPro" id="IPR036267">
    <property type="entry name" value="RuvA_C_sf"/>
</dbReference>
<evidence type="ECO:0000256" key="3">
    <source>
        <dbReference type="ARBA" id="ARBA00023125"/>
    </source>
</evidence>
<dbReference type="Gene3D" id="2.40.50.140">
    <property type="entry name" value="Nucleic acid-binding proteins"/>
    <property type="match status" value="1"/>
</dbReference>
<dbReference type="InterPro" id="IPR010994">
    <property type="entry name" value="RuvA_2-like"/>
</dbReference>
<dbReference type="Pfam" id="PF14520">
    <property type="entry name" value="HHH_5"/>
    <property type="match status" value="1"/>
</dbReference>
<dbReference type="GO" id="GO:0005524">
    <property type="term" value="F:ATP binding"/>
    <property type="evidence" value="ECO:0007669"/>
    <property type="project" value="InterPro"/>
</dbReference>
<dbReference type="SMART" id="SM00278">
    <property type="entry name" value="HhH1"/>
    <property type="match status" value="2"/>
</dbReference>
<dbReference type="Gene3D" id="1.10.150.20">
    <property type="entry name" value="5' to 3' exonuclease, C-terminal subdomain"/>
    <property type="match status" value="1"/>
</dbReference>
<proteinExistence type="inferred from homology"/>
<sequence length="189" mass="20363">MIIFVKGNIQYIGKDFVEVFCGNIGYKVFCPAKSLSKFSKGESLELFTHLHIREDAHNIYGFTTREERDFFEVLLNISGIGPKSALGILNAAPLDMLKNAIASGDMSILTRVSGIGQKIAQRIILELKGKLEVLPGKAGDNVREGGDVIEALVGLGYSRVQAQGAVSSIPSAIKGVENKVKEALKILAS</sequence>
<evidence type="ECO:0000313" key="8">
    <source>
        <dbReference type="EMBL" id="OGZ58128.1"/>
    </source>
</evidence>
<feature type="domain" description="Helix-hairpin-helix DNA-binding motif class 1" evidence="7">
    <location>
        <begin position="107"/>
        <end position="126"/>
    </location>
</feature>
<comment type="subcellular location">
    <subcellularLocation>
        <location evidence="6">Cytoplasm</location>
    </subcellularLocation>
</comment>
<comment type="subunit">
    <text evidence="6">Homotetramer. Forms an RuvA(8)-RuvB(12)-Holliday junction (HJ) complex. HJ DNA is sandwiched between 2 RuvA tetramers; dsDNA enters through RuvA and exits via RuvB. An RuvB hexamer assembles on each DNA strand where it exits the tetramer. Each RuvB hexamer is contacted by two RuvA subunits (via domain III) on 2 adjacent RuvB subunits; this complex drives branch migration. In the full resolvosome a probable DNA-RuvA(4)-RuvB(12)-RuvC(2) complex forms which resolves the HJ.</text>
</comment>
<reference evidence="8 9" key="1">
    <citation type="journal article" date="2016" name="Nat. Commun.">
        <title>Thousands of microbial genomes shed light on interconnected biogeochemical processes in an aquifer system.</title>
        <authorList>
            <person name="Anantharaman K."/>
            <person name="Brown C.T."/>
            <person name="Hug L.A."/>
            <person name="Sharon I."/>
            <person name="Castelle C.J."/>
            <person name="Probst A.J."/>
            <person name="Thomas B.C."/>
            <person name="Singh A."/>
            <person name="Wilkins M.J."/>
            <person name="Karaoz U."/>
            <person name="Brodie E.L."/>
            <person name="Williams K.H."/>
            <person name="Hubbard S.S."/>
            <person name="Banfield J.F."/>
        </authorList>
    </citation>
    <scope>NUCLEOTIDE SEQUENCE [LARGE SCALE GENOMIC DNA]</scope>
</reference>
<comment type="function">
    <text evidence="6">The RuvA-RuvB-RuvC complex processes Holliday junction (HJ) DNA during genetic recombination and DNA repair, while the RuvA-RuvB complex plays an important role in the rescue of blocked DNA replication forks via replication fork reversal (RFR). RuvA specifically binds to HJ cruciform DNA, conferring on it an open structure. The RuvB hexamer acts as an ATP-dependent pump, pulling dsDNA into and through the RuvAB complex. HJ branch migration allows RuvC to scan DNA until it finds its consensus sequence, where it cleaves and resolves the cruciform DNA.</text>
</comment>
<evidence type="ECO:0000256" key="6">
    <source>
        <dbReference type="HAMAP-Rule" id="MF_00031"/>
    </source>
</evidence>
<evidence type="ECO:0000256" key="4">
    <source>
        <dbReference type="ARBA" id="ARBA00023172"/>
    </source>
</evidence>
<keyword evidence="2 6" id="KW-0227">DNA damage</keyword>
<dbReference type="GO" id="GO:0048476">
    <property type="term" value="C:Holliday junction resolvase complex"/>
    <property type="evidence" value="ECO:0007669"/>
    <property type="project" value="UniProtKB-UniRule"/>
</dbReference>
<dbReference type="GO" id="GO:0006310">
    <property type="term" value="P:DNA recombination"/>
    <property type="evidence" value="ECO:0007669"/>
    <property type="project" value="UniProtKB-UniRule"/>
</dbReference>
<dbReference type="GO" id="GO:0005737">
    <property type="term" value="C:cytoplasm"/>
    <property type="evidence" value="ECO:0007669"/>
    <property type="project" value="UniProtKB-SubCell"/>
</dbReference>
<keyword evidence="8" id="KW-0347">Helicase</keyword>
<dbReference type="Pfam" id="PF01330">
    <property type="entry name" value="RuvA_N"/>
    <property type="match status" value="1"/>
</dbReference>
<protein>
    <recommendedName>
        <fullName evidence="6">Holliday junction branch migration complex subunit RuvA</fullName>
    </recommendedName>
</protein>
<keyword evidence="3 6" id="KW-0238">DNA-binding</keyword>
<dbReference type="AlphaFoldDB" id="A0A1G2H869"/>
<dbReference type="Pfam" id="PF07499">
    <property type="entry name" value="RuvA_C"/>
    <property type="match status" value="1"/>
</dbReference>
<dbReference type="NCBIfam" id="TIGR00084">
    <property type="entry name" value="ruvA"/>
    <property type="match status" value="1"/>
</dbReference>
<dbReference type="InterPro" id="IPR011114">
    <property type="entry name" value="RuvA_C"/>
</dbReference>
<dbReference type="CDD" id="cd14332">
    <property type="entry name" value="UBA_RuvA_C"/>
    <property type="match status" value="1"/>
</dbReference>
<evidence type="ECO:0000256" key="5">
    <source>
        <dbReference type="ARBA" id="ARBA00023204"/>
    </source>
</evidence>
<dbReference type="Gene3D" id="1.10.8.10">
    <property type="entry name" value="DNA helicase RuvA subunit, C-terminal domain"/>
    <property type="match status" value="1"/>
</dbReference>
<organism evidence="8 9">
    <name type="scientific">Candidatus Spechtbacteria bacterium RIFCSPHIGHO2_01_FULL_43_30</name>
    <dbReference type="NCBI Taxonomy" id="1802158"/>
    <lineage>
        <taxon>Bacteria</taxon>
        <taxon>Candidatus Spechtiibacteriota</taxon>
    </lineage>
</organism>
<dbReference type="Proteomes" id="UP000177932">
    <property type="component" value="Unassembled WGS sequence"/>
</dbReference>
<dbReference type="SUPFAM" id="SSF47781">
    <property type="entry name" value="RuvA domain 2-like"/>
    <property type="match status" value="1"/>
</dbReference>
<comment type="caution">
    <text evidence="8">The sequence shown here is derived from an EMBL/GenBank/DDBJ whole genome shotgun (WGS) entry which is preliminary data.</text>
</comment>
<keyword evidence="8" id="KW-0547">Nucleotide-binding</keyword>
<dbReference type="SUPFAM" id="SSF50249">
    <property type="entry name" value="Nucleic acid-binding proteins"/>
    <property type="match status" value="1"/>
</dbReference>
<evidence type="ECO:0000256" key="2">
    <source>
        <dbReference type="ARBA" id="ARBA00022763"/>
    </source>
</evidence>
<dbReference type="InterPro" id="IPR000085">
    <property type="entry name" value="RuvA"/>
</dbReference>
<dbReference type="STRING" id="1802158.A2827_02795"/>
<comment type="caution">
    <text evidence="6">Lacks conserved residue(s) required for the propagation of feature annotation.</text>
</comment>
<dbReference type="GO" id="GO:0000400">
    <property type="term" value="F:four-way junction DNA binding"/>
    <property type="evidence" value="ECO:0007669"/>
    <property type="project" value="UniProtKB-UniRule"/>
</dbReference>
<name>A0A1G2H869_9BACT</name>
<keyword evidence="5 6" id="KW-0234">DNA repair</keyword>
<keyword evidence="4 6" id="KW-0233">DNA recombination</keyword>
<keyword evidence="8" id="KW-0378">Hydrolase</keyword>
<dbReference type="InterPro" id="IPR012340">
    <property type="entry name" value="NA-bd_OB-fold"/>
</dbReference>
<dbReference type="EMBL" id="MHOD01000014">
    <property type="protein sequence ID" value="OGZ58128.1"/>
    <property type="molecule type" value="Genomic_DNA"/>
</dbReference>
<evidence type="ECO:0000259" key="7">
    <source>
        <dbReference type="SMART" id="SM00278"/>
    </source>
</evidence>
<dbReference type="SUPFAM" id="SSF46929">
    <property type="entry name" value="DNA helicase RuvA subunit, C-terminal domain"/>
    <property type="match status" value="1"/>
</dbReference>
<dbReference type="InterPro" id="IPR013849">
    <property type="entry name" value="DNA_helicase_Holl-junc_RuvA_I"/>
</dbReference>
<gene>
    <name evidence="6" type="primary">ruvA</name>
    <name evidence="8" type="ORF">A2827_02795</name>
</gene>
<evidence type="ECO:0000256" key="1">
    <source>
        <dbReference type="ARBA" id="ARBA00022490"/>
    </source>
</evidence>
<comment type="similarity">
    <text evidence="6">Belongs to the RuvA family.</text>
</comment>
<feature type="region of interest" description="Domain III" evidence="6">
    <location>
        <begin position="138"/>
        <end position="189"/>
    </location>
</feature>
<dbReference type="HAMAP" id="MF_00031">
    <property type="entry name" value="DNA_HJ_migration_RuvA"/>
    <property type="match status" value="1"/>
</dbReference>
<accession>A0A1G2H869</accession>
<dbReference type="GO" id="GO:0009378">
    <property type="term" value="F:four-way junction helicase activity"/>
    <property type="evidence" value="ECO:0007669"/>
    <property type="project" value="InterPro"/>
</dbReference>